<dbReference type="PANTHER" id="PTHR12818:SF0">
    <property type="entry name" value="TRNA (ADENINE(37)-N6)-METHYLTRANSFERASE"/>
    <property type="match status" value="1"/>
</dbReference>
<evidence type="ECO:0000256" key="2">
    <source>
        <dbReference type="ARBA" id="ARBA00033753"/>
    </source>
</evidence>
<evidence type="ECO:0000259" key="3">
    <source>
        <dbReference type="PROSITE" id="PS51668"/>
    </source>
</evidence>
<comment type="caution">
    <text evidence="4">The sequence shown here is derived from an EMBL/GenBank/DDBJ whole genome shotgun (WGS) entry which is preliminary data.</text>
</comment>
<dbReference type="AlphaFoldDB" id="A0A844G2X2"/>
<dbReference type="PROSITE" id="PS51668">
    <property type="entry name" value="TSAA_2"/>
    <property type="match status" value="1"/>
</dbReference>
<gene>
    <name evidence="4" type="primary">tsaA</name>
    <name evidence="4" type="ORF">FYJ85_13685</name>
</gene>
<name>A0A844G2X2_9BACT</name>
<dbReference type="CDD" id="cd09281">
    <property type="entry name" value="UPF0066"/>
    <property type="match status" value="1"/>
</dbReference>
<evidence type="ECO:0000313" key="4">
    <source>
        <dbReference type="EMBL" id="MST98090.1"/>
    </source>
</evidence>
<protein>
    <submittedName>
        <fullName evidence="4">tRNA (N6-threonylcarbamoyladenosine(37)-N6)-methyltransferase TrmO</fullName>
    </submittedName>
</protein>
<dbReference type="InterPro" id="IPR036413">
    <property type="entry name" value="YaeB-like_sf"/>
</dbReference>
<dbReference type="InterPro" id="IPR023368">
    <property type="entry name" value="UPF0066_cons_site"/>
</dbReference>
<keyword evidence="1" id="KW-0949">S-adenosyl-L-methionine</keyword>
<dbReference type="Gene3D" id="2.40.30.70">
    <property type="entry name" value="YaeB-like"/>
    <property type="match status" value="1"/>
</dbReference>
<evidence type="ECO:0000256" key="1">
    <source>
        <dbReference type="ARBA" id="ARBA00022691"/>
    </source>
</evidence>
<dbReference type="GO" id="GO:0032259">
    <property type="term" value="P:methylation"/>
    <property type="evidence" value="ECO:0007669"/>
    <property type="project" value="UniProtKB-KW"/>
</dbReference>
<dbReference type="Proteomes" id="UP000435649">
    <property type="component" value="Unassembled WGS sequence"/>
</dbReference>
<evidence type="ECO:0000313" key="5">
    <source>
        <dbReference type="Proteomes" id="UP000435649"/>
    </source>
</evidence>
<feature type="domain" description="TsaA-like" evidence="3">
    <location>
        <begin position="5"/>
        <end position="139"/>
    </location>
</feature>
<dbReference type="SUPFAM" id="SSF118196">
    <property type="entry name" value="YaeB-like"/>
    <property type="match status" value="1"/>
</dbReference>
<dbReference type="RefSeq" id="WP_154419239.1">
    <property type="nucleotide sequence ID" value="NZ_VUNS01000015.1"/>
</dbReference>
<dbReference type="Pfam" id="PF01980">
    <property type="entry name" value="TrmO_N"/>
    <property type="match status" value="1"/>
</dbReference>
<keyword evidence="4" id="KW-0489">Methyltransferase</keyword>
<sequence length="261" mass="29230">MEFRFEPIGFVKSGGGTYPQEAPRQAAFASNEGIIELLPGRNFEQALEDLAGFERIWLVFVFDRNRNWKPKVLPPDGSSRKRGVFATRSPHRPNPVGLSAVELLRIEGRSVHIRNFDLLDGTPILDIKPYIPEADAFPASRSGWRGEAAQTLREVQFTPEAAGAAEWILAHGGPDLANAARVQLGTRMPDPERQRLVRVDERRAMLAFRTWRFLFETAETPRVLAIASGYTAAELRPEAPDPYGDKALHRLYQKSGFPKPS</sequence>
<proteinExistence type="inferred from homology"/>
<keyword evidence="4" id="KW-0808">Transferase</keyword>
<keyword evidence="5" id="KW-1185">Reference proteome</keyword>
<dbReference type="GO" id="GO:0008168">
    <property type="term" value="F:methyltransferase activity"/>
    <property type="evidence" value="ECO:0007669"/>
    <property type="project" value="UniProtKB-KW"/>
</dbReference>
<accession>A0A844G2X2</accession>
<dbReference type="NCBIfam" id="TIGR00104">
    <property type="entry name" value="tRNA_TsaA"/>
    <property type="match status" value="1"/>
</dbReference>
<reference evidence="4 5" key="1">
    <citation type="submission" date="2019-08" db="EMBL/GenBank/DDBJ databases">
        <title>In-depth cultivation of the pig gut microbiome towards novel bacterial diversity and tailored functional studies.</title>
        <authorList>
            <person name="Wylensek D."/>
            <person name="Hitch T.C.A."/>
            <person name="Clavel T."/>
        </authorList>
    </citation>
    <scope>NUCLEOTIDE SEQUENCE [LARGE SCALE GENOMIC DNA]</scope>
    <source>
        <strain evidence="4 5">BBE-744-WT-12</strain>
    </source>
</reference>
<comment type="similarity">
    <text evidence="2">Belongs to the tRNA methyltransferase O family.</text>
</comment>
<dbReference type="InterPro" id="IPR040372">
    <property type="entry name" value="YaeB-like"/>
</dbReference>
<dbReference type="InterPro" id="IPR036414">
    <property type="entry name" value="YaeB_N_sf"/>
</dbReference>
<dbReference type="PANTHER" id="PTHR12818">
    <property type="entry name" value="TRNA (ADENINE(37)-N6)-METHYLTRANSFERASE"/>
    <property type="match status" value="1"/>
</dbReference>
<dbReference type="PROSITE" id="PS01318">
    <property type="entry name" value="TSAA_1"/>
    <property type="match status" value="1"/>
</dbReference>
<dbReference type="EMBL" id="VUNS01000015">
    <property type="protein sequence ID" value="MST98090.1"/>
    <property type="molecule type" value="Genomic_DNA"/>
</dbReference>
<dbReference type="InterPro" id="IPR023370">
    <property type="entry name" value="TrmO-like_N"/>
</dbReference>
<organism evidence="4 5">
    <name type="scientific">Victivallis lenta</name>
    <dbReference type="NCBI Taxonomy" id="2606640"/>
    <lineage>
        <taxon>Bacteria</taxon>
        <taxon>Pseudomonadati</taxon>
        <taxon>Lentisphaerota</taxon>
        <taxon>Lentisphaeria</taxon>
        <taxon>Victivallales</taxon>
        <taxon>Victivallaceae</taxon>
        <taxon>Victivallis</taxon>
    </lineage>
</organism>